<keyword evidence="2" id="KW-0812">Transmembrane</keyword>
<dbReference type="AlphaFoldDB" id="A0A0R1MQ85"/>
<dbReference type="Proteomes" id="UP000051686">
    <property type="component" value="Unassembled WGS sequence"/>
</dbReference>
<feature type="transmembrane region" description="Helical" evidence="2">
    <location>
        <begin position="44"/>
        <end position="65"/>
    </location>
</feature>
<sequence length="270" mass="30288">MKPKKYSSQKTRSQHTYQFFKDRRNDPAWQEDFLRVKAIRRRNFILKISLSIIILLIGLTVYNVYQQNVTDRTALTDNVKQSSSSVASSTPTVNSSSETSSQASSQDSSTIQAPVVISDYSRYNNYSGNYKGSVETYFLDFEKGTLTSTGAAKQQLFYFDKVILHPDNSLVINVHGNYHYNAYDGKGEQQKPMYLSILLAPANKKIQKNWQTGAAIEDETDASENRLAFATSDDNGKTFNMGPAYTVFEDNLTTSTEGKSSLALLYSSTD</sequence>
<accession>A0A0R1MQ85</accession>
<keyword evidence="2" id="KW-0472">Membrane</keyword>
<dbReference type="EMBL" id="AZEH01000001">
    <property type="protein sequence ID" value="KRL06619.1"/>
    <property type="molecule type" value="Genomic_DNA"/>
</dbReference>
<protein>
    <submittedName>
        <fullName evidence="3">Uncharacterized protein</fullName>
    </submittedName>
</protein>
<name>A0A0R1MQ85_9LACO</name>
<dbReference type="PATRIC" id="fig|1423777.3.peg.305"/>
<feature type="region of interest" description="Disordered" evidence="1">
    <location>
        <begin position="80"/>
        <end position="107"/>
    </location>
</feature>
<keyword evidence="2" id="KW-1133">Transmembrane helix</keyword>
<gene>
    <name evidence="3" type="ORF">FD46_GL000291</name>
</gene>
<dbReference type="RefSeq" id="WP_057895195.1">
    <property type="nucleotide sequence ID" value="NZ_AZEH01000001.1"/>
</dbReference>
<keyword evidence="4" id="KW-1185">Reference proteome</keyword>
<comment type="caution">
    <text evidence="3">The sequence shown here is derived from an EMBL/GenBank/DDBJ whole genome shotgun (WGS) entry which is preliminary data.</text>
</comment>
<evidence type="ECO:0000313" key="3">
    <source>
        <dbReference type="EMBL" id="KRL06619.1"/>
    </source>
</evidence>
<evidence type="ECO:0000313" key="4">
    <source>
        <dbReference type="Proteomes" id="UP000051686"/>
    </source>
</evidence>
<proteinExistence type="predicted"/>
<evidence type="ECO:0000256" key="2">
    <source>
        <dbReference type="SAM" id="Phobius"/>
    </source>
</evidence>
<organism evidence="3 4">
    <name type="scientific">Liquorilactobacillus oeni DSM 19972</name>
    <dbReference type="NCBI Taxonomy" id="1423777"/>
    <lineage>
        <taxon>Bacteria</taxon>
        <taxon>Bacillati</taxon>
        <taxon>Bacillota</taxon>
        <taxon>Bacilli</taxon>
        <taxon>Lactobacillales</taxon>
        <taxon>Lactobacillaceae</taxon>
        <taxon>Liquorilactobacillus</taxon>
    </lineage>
</organism>
<dbReference type="OrthoDB" id="2293962at2"/>
<evidence type="ECO:0000256" key="1">
    <source>
        <dbReference type="SAM" id="MobiDB-lite"/>
    </source>
</evidence>
<reference evidence="3 4" key="1">
    <citation type="journal article" date="2015" name="Genome Announc.">
        <title>Expanding the biotechnology potential of lactobacilli through comparative genomics of 213 strains and associated genera.</title>
        <authorList>
            <person name="Sun Z."/>
            <person name="Harris H.M."/>
            <person name="McCann A."/>
            <person name="Guo C."/>
            <person name="Argimon S."/>
            <person name="Zhang W."/>
            <person name="Yang X."/>
            <person name="Jeffery I.B."/>
            <person name="Cooney J.C."/>
            <person name="Kagawa T.F."/>
            <person name="Liu W."/>
            <person name="Song Y."/>
            <person name="Salvetti E."/>
            <person name="Wrobel A."/>
            <person name="Rasinkangas P."/>
            <person name="Parkhill J."/>
            <person name="Rea M.C."/>
            <person name="O'Sullivan O."/>
            <person name="Ritari J."/>
            <person name="Douillard F.P."/>
            <person name="Paul Ross R."/>
            <person name="Yang R."/>
            <person name="Briner A.E."/>
            <person name="Felis G.E."/>
            <person name="de Vos W.M."/>
            <person name="Barrangou R."/>
            <person name="Klaenhammer T.R."/>
            <person name="Caufield P.W."/>
            <person name="Cui Y."/>
            <person name="Zhang H."/>
            <person name="O'Toole P.W."/>
        </authorList>
    </citation>
    <scope>NUCLEOTIDE SEQUENCE [LARGE SCALE GENOMIC DNA]</scope>
    <source>
        <strain evidence="3 4">DSM 19972</strain>
    </source>
</reference>